<dbReference type="EMBL" id="BAABFR010000026">
    <property type="protein sequence ID" value="GAA4391830.1"/>
    <property type="molecule type" value="Genomic_DNA"/>
</dbReference>
<organism evidence="1 2">
    <name type="scientific">Tsukamurella soli</name>
    <dbReference type="NCBI Taxonomy" id="644556"/>
    <lineage>
        <taxon>Bacteria</taxon>
        <taxon>Bacillati</taxon>
        <taxon>Actinomycetota</taxon>
        <taxon>Actinomycetes</taxon>
        <taxon>Mycobacteriales</taxon>
        <taxon>Tsukamurellaceae</taxon>
        <taxon>Tsukamurella</taxon>
    </lineage>
</organism>
<evidence type="ECO:0000313" key="1">
    <source>
        <dbReference type="EMBL" id="GAA4391830.1"/>
    </source>
</evidence>
<protein>
    <recommendedName>
        <fullName evidence="3">Phage terminase, small subunit, putative, P27 family</fullName>
    </recommendedName>
</protein>
<accession>A0ABP8JJS6</accession>
<dbReference type="RefSeq" id="WP_344994878.1">
    <property type="nucleotide sequence ID" value="NZ_BAABFR010000026.1"/>
</dbReference>
<keyword evidence="2" id="KW-1185">Reference proteome</keyword>
<evidence type="ECO:0000313" key="2">
    <source>
        <dbReference type="Proteomes" id="UP001500635"/>
    </source>
</evidence>
<sequence>MNTPASLGPGGRRFWEGIRESRTVPATSYALVLNACRIIDRLDEISEMFDNDELSLTVTNDRGDEVANPLLGELRQQTLALNQILKTLGFGKLEETGSAADTFDTEFKALLDAENG</sequence>
<proteinExistence type="predicted"/>
<gene>
    <name evidence="1" type="ORF">GCM10023147_21120</name>
</gene>
<evidence type="ECO:0008006" key="3">
    <source>
        <dbReference type="Google" id="ProtNLM"/>
    </source>
</evidence>
<dbReference type="Proteomes" id="UP001500635">
    <property type="component" value="Unassembled WGS sequence"/>
</dbReference>
<reference evidence="2" key="1">
    <citation type="journal article" date="2019" name="Int. J. Syst. Evol. Microbiol.">
        <title>The Global Catalogue of Microorganisms (GCM) 10K type strain sequencing project: providing services to taxonomists for standard genome sequencing and annotation.</title>
        <authorList>
            <consortium name="The Broad Institute Genomics Platform"/>
            <consortium name="The Broad Institute Genome Sequencing Center for Infectious Disease"/>
            <person name="Wu L."/>
            <person name="Ma J."/>
        </authorList>
    </citation>
    <scope>NUCLEOTIDE SEQUENCE [LARGE SCALE GENOMIC DNA]</scope>
    <source>
        <strain evidence="2">JCM 17688</strain>
    </source>
</reference>
<comment type="caution">
    <text evidence="1">The sequence shown here is derived from an EMBL/GenBank/DDBJ whole genome shotgun (WGS) entry which is preliminary data.</text>
</comment>
<name>A0ABP8JJS6_9ACTN</name>